<organism evidence="2 3">
    <name type="scientific">Ameiurus melas</name>
    <name type="common">Black bullhead</name>
    <name type="synonym">Silurus melas</name>
    <dbReference type="NCBI Taxonomy" id="219545"/>
    <lineage>
        <taxon>Eukaryota</taxon>
        <taxon>Metazoa</taxon>
        <taxon>Chordata</taxon>
        <taxon>Craniata</taxon>
        <taxon>Vertebrata</taxon>
        <taxon>Euteleostomi</taxon>
        <taxon>Actinopterygii</taxon>
        <taxon>Neopterygii</taxon>
        <taxon>Teleostei</taxon>
        <taxon>Ostariophysi</taxon>
        <taxon>Siluriformes</taxon>
        <taxon>Ictaluridae</taxon>
        <taxon>Ameiurus</taxon>
    </lineage>
</organism>
<proteinExistence type="predicted"/>
<feature type="region of interest" description="Disordered" evidence="1">
    <location>
        <begin position="45"/>
        <end position="73"/>
    </location>
</feature>
<evidence type="ECO:0000256" key="1">
    <source>
        <dbReference type="SAM" id="MobiDB-lite"/>
    </source>
</evidence>
<gene>
    <name evidence="2" type="ORF">AMELA_G00193040</name>
</gene>
<reference evidence="2 3" key="1">
    <citation type="submission" date="2020-02" db="EMBL/GenBank/DDBJ databases">
        <title>A chromosome-scale genome assembly of the black bullhead catfish (Ameiurus melas).</title>
        <authorList>
            <person name="Wen M."/>
            <person name="Zham M."/>
            <person name="Cabau C."/>
            <person name="Klopp C."/>
            <person name="Donnadieu C."/>
            <person name="Roques C."/>
            <person name="Bouchez O."/>
            <person name="Lampietro C."/>
            <person name="Jouanno E."/>
            <person name="Herpin A."/>
            <person name="Louis A."/>
            <person name="Berthelot C."/>
            <person name="Parey E."/>
            <person name="Roest-Crollius H."/>
            <person name="Braasch I."/>
            <person name="Postlethwait J."/>
            <person name="Robinson-Rechavi M."/>
            <person name="Echchiki A."/>
            <person name="Begum T."/>
            <person name="Montfort J."/>
            <person name="Schartl M."/>
            <person name="Bobe J."/>
            <person name="Guiguen Y."/>
        </authorList>
    </citation>
    <scope>NUCLEOTIDE SEQUENCE [LARGE SCALE GENOMIC DNA]</scope>
    <source>
        <strain evidence="2">M_S1</strain>
        <tissue evidence="2">Blood</tissue>
    </source>
</reference>
<dbReference type="Proteomes" id="UP000593565">
    <property type="component" value="Unassembled WGS sequence"/>
</dbReference>
<evidence type="ECO:0000313" key="2">
    <source>
        <dbReference type="EMBL" id="KAF4077882.1"/>
    </source>
</evidence>
<keyword evidence="3" id="KW-1185">Reference proteome</keyword>
<name>A0A7J6A4U8_AMEME</name>
<dbReference type="AlphaFoldDB" id="A0A7J6A4U8"/>
<sequence>MDEPKMLSEFDKGQIMMAVRLGQSISETAGLVGCSETAVQETVNEVGQDKGAVSNEGKVGAEKRGRGRARKKP</sequence>
<protein>
    <submittedName>
        <fullName evidence="2">Uncharacterized protein</fullName>
    </submittedName>
</protein>
<dbReference type="EMBL" id="JAAGNN010000017">
    <property type="protein sequence ID" value="KAF4077882.1"/>
    <property type="molecule type" value="Genomic_DNA"/>
</dbReference>
<accession>A0A7J6A4U8</accession>
<evidence type="ECO:0000313" key="3">
    <source>
        <dbReference type="Proteomes" id="UP000593565"/>
    </source>
</evidence>
<comment type="caution">
    <text evidence="2">The sequence shown here is derived from an EMBL/GenBank/DDBJ whole genome shotgun (WGS) entry which is preliminary data.</text>
</comment>